<gene>
    <name evidence="2" type="ORF">CHH61_22095</name>
</gene>
<name>A0A268RU85_SHOCL</name>
<organism evidence="2 3">
    <name type="scientific">Shouchella clausii</name>
    <name type="common">Alkalihalobacillus clausii</name>
    <dbReference type="NCBI Taxonomy" id="79880"/>
    <lineage>
        <taxon>Bacteria</taxon>
        <taxon>Bacillati</taxon>
        <taxon>Bacillota</taxon>
        <taxon>Bacilli</taxon>
        <taxon>Bacillales</taxon>
        <taxon>Bacillaceae</taxon>
        <taxon>Shouchella</taxon>
    </lineage>
</organism>
<keyword evidence="1" id="KW-1133">Transmembrane helix</keyword>
<protein>
    <submittedName>
        <fullName evidence="2">Uncharacterized protein</fullName>
    </submittedName>
</protein>
<sequence length="64" mass="7086">MGYVIGYIVGRLLGAFLIALLITWLCGLVYRGIKKKKMPKFWLLFAILAVAVFILSAIGTLAQQ</sequence>
<keyword evidence="1" id="KW-0472">Membrane</keyword>
<feature type="transmembrane region" description="Helical" evidence="1">
    <location>
        <begin position="42"/>
        <end position="62"/>
    </location>
</feature>
<evidence type="ECO:0000313" key="2">
    <source>
        <dbReference type="EMBL" id="PAF23782.1"/>
    </source>
</evidence>
<accession>A0A268RU85</accession>
<evidence type="ECO:0000313" key="3">
    <source>
        <dbReference type="Proteomes" id="UP000216133"/>
    </source>
</evidence>
<dbReference type="RefSeq" id="WP_094423704.1">
    <property type="nucleotide sequence ID" value="NZ_CP019985.1"/>
</dbReference>
<feature type="transmembrane region" description="Helical" evidence="1">
    <location>
        <begin position="12"/>
        <end position="30"/>
    </location>
</feature>
<dbReference type="EMBL" id="NPBS01000149">
    <property type="protein sequence ID" value="PAF23782.1"/>
    <property type="molecule type" value="Genomic_DNA"/>
</dbReference>
<reference evidence="2 3" key="1">
    <citation type="submission" date="2017-07" db="EMBL/GenBank/DDBJ databases">
        <title>Isolation and whole genome analysis of endospore-forming bacteria from heroin.</title>
        <authorList>
            <person name="Kalinowski J."/>
            <person name="Ahrens B."/>
            <person name="Al-Dilaimi A."/>
            <person name="Winkler A."/>
            <person name="Wibberg D."/>
            <person name="Schleenbecker U."/>
            <person name="Ruckert C."/>
            <person name="Wolfel R."/>
            <person name="Grass G."/>
        </authorList>
    </citation>
    <scope>NUCLEOTIDE SEQUENCE [LARGE SCALE GENOMIC DNA]</scope>
    <source>
        <strain evidence="2 3">7523-2</strain>
    </source>
</reference>
<proteinExistence type="predicted"/>
<comment type="caution">
    <text evidence="2">The sequence shown here is derived from an EMBL/GenBank/DDBJ whole genome shotgun (WGS) entry which is preliminary data.</text>
</comment>
<dbReference type="GeneID" id="86924934"/>
<dbReference type="AlphaFoldDB" id="A0A268RU85"/>
<evidence type="ECO:0000256" key="1">
    <source>
        <dbReference type="SAM" id="Phobius"/>
    </source>
</evidence>
<keyword evidence="1" id="KW-0812">Transmembrane</keyword>
<dbReference type="Proteomes" id="UP000216133">
    <property type="component" value="Unassembled WGS sequence"/>
</dbReference>